<organism evidence="2">
    <name type="scientific">uncultured Rubrobacteraceae bacterium</name>
    <dbReference type="NCBI Taxonomy" id="349277"/>
    <lineage>
        <taxon>Bacteria</taxon>
        <taxon>Bacillati</taxon>
        <taxon>Actinomycetota</taxon>
        <taxon>Rubrobacteria</taxon>
        <taxon>Rubrobacterales</taxon>
        <taxon>Rubrobacteraceae</taxon>
        <taxon>environmental samples</taxon>
    </lineage>
</organism>
<evidence type="ECO:0000313" key="2">
    <source>
        <dbReference type="EMBL" id="CAA9467756.1"/>
    </source>
</evidence>
<feature type="region of interest" description="Disordered" evidence="1">
    <location>
        <begin position="459"/>
        <end position="481"/>
    </location>
</feature>
<feature type="region of interest" description="Disordered" evidence="1">
    <location>
        <begin position="132"/>
        <end position="159"/>
    </location>
</feature>
<dbReference type="Pfam" id="PF13469">
    <property type="entry name" value="Sulfotransfer_3"/>
    <property type="match status" value="1"/>
</dbReference>
<evidence type="ECO:0000256" key="1">
    <source>
        <dbReference type="SAM" id="MobiDB-lite"/>
    </source>
</evidence>
<dbReference type="EMBL" id="CADCVH010000100">
    <property type="protein sequence ID" value="CAA9467756.1"/>
    <property type="molecule type" value="Genomic_DNA"/>
</dbReference>
<feature type="compositionally biased region" description="Basic residues" evidence="1">
    <location>
        <begin position="144"/>
        <end position="156"/>
    </location>
</feature>
<sequence length="481" mass="52659">MVVDEAPDAVLAGEVGLGLPRLRQPQVVEAEVGGEAGLVVAGKAGRGPGNGCPLGKALAPGGVVFGDGVELRQVERERPRRRSISRGALRRPCRRGQAVAVRGPLRRGHVLLLPLYQDRVYAPTRPKRVSCPVTDGFGRGSTVRTRHSSKSRRKSHRQEITSTRQRLLLYWSADQSRDFTRGFARVSQVRHTPQGPDGRGASVLDGPRARRDNPVCITGMHRSGTSSTAQLLYRCGVYLGDERELFSAGPANPDGYWENSRFVSVNNRIFEAYGGGWDLPPDLEEGWQDSEKMAGLRAEAAELVRGFEGSGTWGWKDPRSSLTMPLWLDLLPEAKVVISLRNPLEVALSLRKRGNSSLAFGLNLWTAYSRRLLDALPPGRYIVTHYGAYFYRPQDELRRVLDFLGVPASGQLIAHARSTSLKGLRHHSVPTGDLLDTPVAPPGTYDLYVRMCREADFDPDNPAPVSGSPVAEALPAEANTP</sequence>
<protein>
    <recommendedName>
        <fullName evidence="3">Sulfotransferase domain-containing protein</fullName>
    </recommendedName>
</protein>
<dbReference type="SUPFAM" id="SSF52540">
    <property type="entry name" value="P-loop containing nucleoside triphosphate hydrolases"/>
    <property type="match status" value="1"/>
</dbReference>
<proteinExistence type="predicted"/>
<evidence type="ECO:0008006" key="3">
    <source>
        <dbReference type="Google" id="ProtNLM"/>
    </source>
</evidence>
<reference evidence="2" key="1">
    <citation type="submission" date="2020-02" db="EMBL/GenBank/DDBJ databases">
        <authorList>
            <person name="Meier V. D."/>
        </authorList>
    </citation>
    <scope>NUCLEOTIDE SEQUENCE</scope>
    <source>
        <strain evidence="2">AVDCRST_MAG02</strain>
    </source>
</reference>
<gene>
    <name evidence="2" type="ORF">AVDCRST_MAG02-3307</name>
</gene>
<accession>A0A6J4RAU6</accession>
<dbReference type="InterPro" id="IPR027417">
    <property type="entry name" value="P-loop_NTPase"/>
</dbReference>
<dbReference type="Gene3D" id="3.40.50.300">
    <property type="entry name" value="P-loop containing nucleotide triphosphate hydrolases"/>
    <property type="match status" value="1"/>
</dbReference>
<dbReference type="AlphaFoldDB" id="A0A6J4RAU6"/>
<feature type="region of interest" description="Disordered" evidence="1">
    <location>
        <begin position="188"/>
        <end position="209"/>
    </location>
</feature>
<name>A0A6J4RAU6_9ACTN</name>